<dbReference type="SUPFAM" id="SSF55781">
    <property type="entry name" value="GAF domain-like"/>
    <property type="match status" value="1"/>
</dbReference>
<comment type="catalytic activity">
    <reaction evidence="1">
        <text>ATP + protein L-histidine = ADP + protein N-phospho-L-histidine.</text>
        <dbReference type="EC" id="2.7.13.3"/>
    </reaction>
</comment>
<evidence type="ECO:0000256" key="6">
    <source>
        <dbReference type="PROSITE-ProRule" id="PRU00169"/>
    </source>
</evidence>
<dbReference type="CDD" id="cd00156">
    <property type="entry name" value="REC"/>
    <property type="match status" value="1"/>
</dbReference>
<comment type="caution">
    <text evidence="10">The sequence shown here is derived from an EMBL/GenBank/DDBJ whole genome shotgun (WGS) entry which is preliminary data.</text>
</comment>
<dbReference type="EC" id="2.7.13.3" evidence="2"/>
<dbReference type="InterPro" id="IPR003018">
    <property type="entry name" value="GAF"/>
</dbReference>
<dbReference type="SUPFAM" id="SSF55874">
    <property type="entry name" value="ATPase domain of HSP90 chaperone/DNA topoisomerase II/histidine kinase"/>
    <property type="match status" value="1"/>
</dbReference>
<evidence type="ECO:0000256" key="4">
    <source>
        <dbReference type="ARBA" id="ARBA00022679"/>
    </source>
</evidence>
<gene>
    <name evidence="10" type="ORF">A3F84_16425</name>
</gene>
<evidence type="ECO:0000256" key="7">
    <source>
        <dbReference type="SAM" id="Coils"/>
    </source>
</evidence>
<evidence type="ECO:0000313" key="10">
    <source>
        <dbReference type="EMBL" id="OGG56203.1"/>
    </source>
</evidence>
<name>A0A1F6D443_HANXR</name>
<evidence type="ECO:0000256" key="5">
    <source>
        <dbReference type="ARBA" id="ARBA00022777"/>
    </source>
</evidence>
<evidence type="ECO:0000256" key="3">
    <source>
        <dbReference type="ARBA" id="ARBA00022553"/>
    </source>
</evidence>
<dbReference type="CDD" id="cd00082">
    <property type="entry name" value="HisKA"/>
    <property type="match status" value="1"/>
</dbReference>
<dbReference type="Proteomes" id="UP000178606">
    <property type="component" value="Unassembled WGS sequence"/>
</dbReference>
<dbReference type="InterPro" id="IPR011006">
    <property type="entry name" value="CheY-like_superfamily"/>
</dbReference>
<dbReference type="Pfam" id="PF02518">
    <property type="entry name" value="HATPase_c"/>
    <property type="match status" value="1"/>
</dbReference>
<dbReference type="InterPro" id="IPR036890">
    <property type="entry name" value="HATPase_C_sf"/>
</dbReference>
<dbReference type="PANTHER" id="PTHR43065:SF42">
    <property type="entry name" value="TWO-COMPONENT SENSOR PPRA"/>
    <property type="match status" value="1"/>
</dbReference>
<dbReference type="Gene3D" id="3.40.50.2300">
    <property type="match status" value="1"/>
</dbReference>
<keyword evidence="5" id="KW-0418">Kinase</keyword>
<dbReference type="InterPro" id="IPR005467">
    <property type="entry name" value="His_kinase_dom"/>
</dbReference>
<dbReference type="Pfam" id="PF01590">
    <property type="entry name" value="GAF"/>
    <property type="match status" value="1"/>
</dbReference>
<dbReference type="Gene3D" id="3.30.565.10">
    <property type="entry name" value="Histidine kinase-like ATPase, C-terminal domain"/>
    <property type="match status" value="1"/>
</dbReference>
<evidence type="ECO:0000259" key="9">
    <source>
        <dbReference type="PROSITE" id="PS50110"/>
    </source>
</evidence>
<dbReference type="SMART" id="SM00448">
    <property type="entry name" value="REC"/>
    <property type="match status" value="1"/>
</dbReference>
<feature type="modified residue" description="4-aspartylphosphate" evidence="6">
    <location>
        <position position="664"/>
    </location>
</feature>
<proteinExistence type="predicted"/>
<dbReference type="InterPro" id="IPR003661">
    <property type="entry name" value="HisK_dim/P_dom"/>
</dbReference>
<dbReference type="SMART" id="SM00065">
    <property type="entry name" value="GAF"/>
    <property type="match status" value="1"/>
</dbReference>
<dbReference type="SMART" id="SM00388">
    <property type="entry name" value="HisKA"/>
    <property type="match status" value="1"/>
</dbReference>
<accession>A0A1F6D443</accession>
<dbReference type="InterPro" id="IPR035965">
    <property type="entry name" value="PAS-like_dom_sf"/>
</dbReference>
<dbReference type="SUPFAM" id="SSF47384">
    <property type="entry name" value="Homodimeric domain of signal transducing histidine kinase"/>
    <property type="match status" value="1"/>
</dbReference>
<dbReference type="InterPro" id="IPR004358">
    <property type="entry name" value="Sig_transdc_His_kin-like_C"/>
</dbReference>
<evidence type="ECO:0000259" key="8">
    <source>
        <dbReference type="PROSITE" id="PS50109"/>
    </source>
</evidence>
<evidence type="ECO:0000313" key="11">
    <source>
        <dbReference type="Proteomes" id="UP000178606"/>
    </source>
</evidence>
<dbReference type="InterPro" id="IPR001789">
    <property type="entry name" value="Sig_transdc_resp-reg_receiver"/>
</dbReference>
<dbReference type="SMART" id="SM00387">
    <property type="entry name" value="HATPase_c"/>
    <property type="match status" value="1"/>
</dbReference>
<protein>
    <recommendedName>
        <fullName evidence="2">histidine kinase</fullName>
        <ecNumber evidence="2">2.7.13.3</ecNumber>
    </recommendedName>
</protein>
<feature type="coiled-coil region" evidence="7">
    <location>
        <begin position="184"/>
        <end position="250"/>
    </location>
</feature>
<dbReference type="Gene3D" id="3.30.450.40">
    <property type="match status" value="1"/>
</dbReference>
<dbReference type="Gene3D" id="3.30.450.20">
    <property type="entry name" value="PAS domain"/>
    <property type="match status" value="1"/>
</dbReference>
<dbReference type="PROSITE" id="PS50110">
    <property type="entry name" value="RESPONSE_REGULATORY"/>
    <property type="match status" value="1"/>
</dbReference>
<dbReference type="InterPro" id="IPR000014">
    <property type="entry name" value="PAS"/>
</dbReference>
<sequence length="730" mass="80705">MDESRQIQWFRRELAETSQRFEEKIRELFAIRRIWDSLKYTRDTHRVFESVLNIIMDEANAERCALLLLNRETGKLTFKTARGDTEGSVQFGQKLEEGLAEIVAQRRKPVLIPDIAAFHPAGPAGSLLCLPLLVEDQVVGVLNLSHSAPGAFNSEDEQFMAVIADQVAGALNSVQIFDEMQQFNVLLEAEVKKATEELSRANLELKNEVVERRRAEEALRQREVELEQLNASLEERVRQRTLELQALYERMEGLVEHLPEGVFLLDQGGRLILANPPAQEALKDLAEAGVGDPISHIGGRALEEILTPRPDGLAHEVVVEGLTQRIFEVKARPISEGGWVLVMREVTQEREMQERAQQQDRLAAVGQLAAGVAHDFNNLLTGIIGFAELLELRGDIPAPAKENLRVIISQGQRAAQLVRQILDFTRKTLVEREPVNLALFLKEAVRALQRTLPDSIRLVTAFEAEDLVVQANLSQLRQALLNLVSNARDAMPEGGEVRIGLSRAGVQPDTPPPMPGLKPGDWAVWTVSDTGTGMSPEVMAHIYEPFFTTKGTGRGSGLGLSQVYGIVQQHNGEIGVESEVGEGTSFTIYLPQAMEADVSPQKPGEILVGRGETILVVEDEAEVLQVVKDLLERLSYRVLTASDGPEALSVYEAHRDEIALVLTDMVMPEMSGLDLFEALKGRDPDMRVVVMTGYPGNRGEKVQLPAGVAGHLEKPMRVSQLARVVSEALR</sequence>
<dbReference type="EMBL" id="MFKF01000042">
    <property type="protein sequence ID" value="OGG56203.1"/>
    <property type="molecule type" value="Genomic_DNA"/>
</dbReference>
<evidence type="ECO:0000256" key="2">
    <source>
        <dbReference type="ARBA" id="ARBA00012438"/>
    </source>
</evidence>
<dbReference type="InterPro" id="IPR036097">
    <property type="entry name" value="HisK_dim/P_sf"/>
</dbReference>
<dbReference type="InterPro" id="IPR029016">
    <property type="entry name" value="GAF-like_dom_sf"/>
</dbReference>
<dbReference type="Gene3D" id="1.10.287.130">
    <property type="match status" value="1"/>
</dbReference>
<evidence type="ECO:0000256" key="1">
    <source>
        <dbReference type="ARBA" id="ARBA00000085"/>
    </source>
</evidence>
<dbReference type="GO" id="GO:0000155">
    <property type="term" value="F:phosphorelay sensor kinase activity"/>
    <property type="evidence" value="ECO:0007669"/>
    <property type="project" value="InterPro"/>
</dbReference>
<feature type="domain" description="Response regulatory" evidence="9">
    <location>
        <begin position="613"/>
        <end position="729"/>
    </location>
</feature>
<organism evidence="10 11">
    <name type="scientific">Handelsmanbacteria sp. (strain RIFCSPLOWO2_12_FULL_64_10)</name>
    <dbReference type="NCBI Taxonomy" id="1817868"/>
    <lineage>
        <taxon>Bacteria</taxon>
        <taxon>Candidatus Handelsmaniibacteriota</taxon>
    </lineage>
</organism>
<keyword evidence="3 6" id="KW-0597">Phosphoprotein</keyword>
<dbReference type="Pfam" id="PF00072">
    <property type="entry name" value="Response_reg"/>
    <property type="match status" value="1"/>
</dbReference>
<dbReference type="PRINTS" id="PR00344">
    <property type="entry name" value="BCTRLSENSOR"/>
</dbReference>
<dbReference type="SUPFAM" id="SSF52172">
    <property type="entry name" value="CheY-like"/>
    <property type="match status" value="1"/>
</dbReference>
<dbReference type="Pfam" id="PF13188">
    <property type="entry name" value="PAS_8"/>
    <property type="match status" value="1"/>
</dbReference>
<reference evidence="10 11" key="1">
    <citation type="journal article" date="2016" name="Nat. Commun.">
        <title>Thousands of microbial genomes shed light on interconnected biogeochemical processes in an aquifer system.</title>
        <authorList>
            <person name="Anantharaman K."/>
            <person name="Brown C.T."/>
            <person name="Hug L.A."/>
            <person name="Sharon I."/>
            <person name="Castelle C.J."/>
            <person name="Probst A.J."/>
            <person name="Thomas B.C."/>
            <person name="Singh A."/>
            <person name="Wilkins M.J."/>
            <person name="Karaoz U."/>
            <person name="Brodie E.L."/>
            <person name="Williams K.H."/>
            <person name="Hubbard S.S."/>
            <person name="Banfield J.F."/>
        </authorList>
    </citation>
    <scope>NUCLEOTIDE SEQUENCE [LARGE SCALE GENOMIC DNA]</scope>
    <source>
        <strain evidence="11">RIFCSPLOWO2_12_FULL_64_10</strain>
    </source>
</reference>
<dbReference type="InterPro" id="IPR003594">
    <property type="entry name" value="HATPase_dom"/>
</dbReference>
<keyword evidence="4" id="KW-0808">Transferase</keyword>
<feature type="domain" description="Histidine kinase" evidence="8">
    <location>
        <begin position="371"/>
        <end position="594"/>
    </location>
</feature>
<dbReference type="PROSITE" id="PS50109">
    <property type="entry name" value="HIS_KIN"/>
    <property type="match status" value="1"/>
</dbReference>
<dbReference type="PANTHER" id="PTHR43065">
    <property type="entry name" value="SENSOR HISTIDINE KINASE"/>
    <property type="match status" value="1"/>
</dbReference>
<dbReference type="Pfam" id="PF00512">
    <property type="entry name" value="HisKA"/>
    <property type="match status" value="1"/>
</dbReference>
<dbReference type="SUPFAM" id="SSF55785">
    <property type="entry name" value="PYP-like sensor domain (PAS domain)"/>
    <property type="match status" value="1"/>
</dbReference>
<keyword evidence="7" id="KW-0175">Coiled coil</keyword>
<dbReference type="AlphaFoldDB" id="A0A1F6D443"/>